<evidence type="ECO:0000256" key="4">
    <source>
        <dbReference type="ARBA" id="ARBA00022833"/>
    </source>
</evidence>
<dbReference type="InterPro" id="IPR011990">
    <property type="entry name" value="TPR-like_helical_dom_sf"/>
</dbReference>
<name>A0A9N9GNC9_9GLOM</name>
<dbReference type="PANTHER" id="PTHR46233:SF3">
    <property type="entry name" value="HYDROXYACYLGLUTATHIONE HYDROLASE GLOC"/>
    <property type="match status" value="1"/>
</dbReference>
<dbReference type="SUPFAM" id="SSF48452">
    <property type="entry name" value="TPR-like"/>
    <property type="match status" value="1"/>
</dbReference>
<dbReference type="InterPro" id="IPR051453">
    <property type="entry name" value="MBL_Glyoxalase_II"/>
</dbReference>
<keyword evidence="6" id="KW-0175">Coiled coil</keyword>
<keyword evidence="9" id="KW-1185">Reference proteome</keyword>
<sequence>MGSKSKISELSSAFRPNAPDDKTFQAVFRANNYYSKKDYESAIESKKTSEFAALVFSNRSASFFQRKKWKDAVKDAEQVIRIRPEWPKGYFRKAEALMQLEKYEEALDCYQKALILKDNKSMGLTIHSLVPGRDICIPKNSIANKIQNKIFDFAVKMKNLIYVIVDNDTKECIVVDACWDVDGIIKFIKDRHLKLVGAIVTHHHFDHVGGKPPPPFNQLPIKVSGLCDLLKRFPKLKAYIHPLDIPYVLKANPELSDLFTSIPLSKLKIRNRQLHFCNANFISLIINSTFNSSSALSNTNPSRIIPTPHNFTLSLGNFTLLRFLHTPGHTEGSQSILVNETRLFTGDTLMCGCVGRLDLPGGDSKQMKKTLRKRLGGLDNKIVVYPGHDYGGDWTTIGIEKKKGVIGKIKRK</sequence>
<dbReference type="InterPro" id="IPR019734">
    <property type="entry name" value="TPR_rpt"/>
</dbReference>
<comment type="caution">
    <text evidence="8">The sequence shown here is derived from an EMBL/GenBank/DDBJ whole genome shotgun (WGS) entry which is preliminary data.</text>
</comment>
<dbReference type="SMART" id="SM00849">
    <property type="entry name" value="Lactamase_B"/>
    <property type="match status" value="1"/>
</dbReference>
<evidence type="ECO:0000256" key="2">
    <source>
        <dbReference type="ARBA" id="ARBA00022723"/>
    </source>
</evidence>
<dbReference type="SUPFAM" id="SSF56281">
    <property type="entry name" value="Metallo-hydrolase/oxidoreductase"/>
    <property type="match status" value="1"/>
</dbReference>
<reference evidence="8" key="1">
    <citation type="submission" date="2021-06" db="EMBL/GenBank/DDBJ databases">
        <authorList>
            <person name="Kallberg Y."/>
            <person name="Tangrot J."/>
            <person name="Rosling A."/>
        </authorList>
    </citation>
    <scope>NUCLEOTIDE SEQUENCE</scope>
    <source>
        <strain evidence="8">MA453B</strain>
    </source>
</reference>
<dbReference type="Proteomes" id="UP000789405">
    <property type="component" value="Unassembled WGS sequence"/>
</dbReference>
<protein>
    <submittedName>
        <fullName evidence="8">11915_t:CDS:1</fullName>
    </submittedName>
</protein>
<dbReference type="Gene3D" id="1.25.40.10">
    <property type="entry name" value="Tetratricopeptide repeat domain"/>
    <property type="match status" value="1"/>
</dbReference>
<evidence type="ECO:0000256" key="5">
    <source>
        <dbReference type="PROSITE-ProRule" id="PRU00339"/>
    </source>
</evidence>
<dbReference type="SMART" id="SM00028">
    <property type="entry name" value="TPR"/>
    <property type="match status" value="2"/>
</dbReference>
<dbReference type="InterPro" id="IPR001279">
    <property type="entry name" value="Metallo-B-lactamas"/>
</dbReference>
<comment type="cofactor">
    <cofactor evidence="1">
        <name>Zn(2+)</name>
        <dbReference type="ChEBI" id="CHEBI:29105"/>
    </cofactor>
</comment>
<dbReference type="Gene3D" id="3.60.15.10">
    <property type="entry name" value="Ribonuclease Z/Hydroxyacylglutathione hydrolase-like"/>
    <property type="match status" value="2"/>
</dbReference>
<evidence type="ECO:0000313" key="8">
    <source>
        <dbReference type="EMBL" id="CAG8623009.1"/>
    </source>
</evidence>
<dbReference type="GO" id="GO:0046872">
    <property type="term" value="F:metal ion binding"/>
    <property type="evidence" value="ECO:0007669"/>
    <property type="project" value="UniProtKB-KW"/>
</dbReference>
<dbReference type="AlphaFoldDB" id="A0A9N9GNC9"/>
<dbReference type="PROSITE" id="PS50005">
    <property type="entry name" value="TPR"/>
    <property type="match status" value="1"/>
</dbReference>
<accession>A0A9N9GNC9</accession>
<evidence type="ECO:0000256" key="1">
    <source>
        <dbReference type="ARBA" id="ARBA00001947"/>
    </source>
</evidence>
<dbReference type="Pfam" id="PF00515">
    <property type="entry name" value="TPR_1"/>
    <property type="match status" value="1"/>
</dbReference>
<dbReference type="Pfam" id="PF00753">
    <property type="entry name" value="Lactamase_B"/>
    <property type="match status" value="2"/>
</dbReference>
<organism evidence="8 9">
    <name type="scientific">Dentiscutata erythropus</name>
    <dbReference type="NCBI Taxonomy" id="1348616"/>
    <lineage>
        <taxon>Eukaryota</taxon>
        <taxon>Fungi</taxon>
        <taxon>Fungi incertae sedis</taxon>
        <taxon>Mucoromycota</taxon>
        <taxon>Glomeromycotina</taxon>
        <taxon>Glomeromycetes</taxon>
        <taxon>Diversisporales</taxon>
        <taxon>Gigasporaceae</taxon>
        <taxon>Dentiscutata</taxon>
    </lineage>
</organism>
<dbReference type="PANTHER" id="PTHR46233">
    <property type="entry name" value="HYDROXYACYLGLUTATHIONE HYDROLASE GLOC"/>
    <property type="match status" value="1"/>
</dbReference>
<dbReference type="GO" id="GO:0016787">
    <property type="term" value="F:hydrolase activity"/>
    <property type="evidence" value="ECO:0007669"/>
    <property type="project" value="UniProtKB-KW"/>
</dbReference>
<feature type="repeat" description="TPR" evidence="5">
    <location>
        <begin position="87"/>
        <end position="120"/>
    </location>
</feature>
<proteinExistence type="predicted"/>
<keyword evidence="5" id="KW-0802">TPR repeat</keyword>
<evidence type="ECO:0000313" key="9">
    <source>
        <dbReference type="Proteomes" id="UP000789405"/>
    </source>
</evidence>
<keyword evidence="2" id="KW-0479">Metal-binding</keyword>
<dbReference type="InterPro" id="IPR036866">
    <property type="entry name" value="RibonucZ/Hydroxyglut_hydro"/>
</dbReference>
<keyword evidence="4" id="KW-0862">Zinc</keyword>
<evidence type="ECO:0000256" key="6">
    <source>
        <dbReference type="SAM" id="Coils"/>
    </source>
</evidence>
<evidence type="ECO:0000256" key="3">
    <source>
        <dbReference type="ARBA" id="ARBA00022801"/>
    </source>
</evidence>
<dbReference type="OrthoDB" id="515692at2759"/>
<evidence type="ECO:0000259" key="7">
    <source>
        <dbReference type="SMART" id="SM00849"/>
    </source>
</evidence>
<feature type="domain" description="Metallo-beta-lactamase" evidence="7">
    <location>
        <begin position="158"/>
        <end position="388"/>
    </location>
</feature>
<gene>
    <name evidence="8" type="ORF">DERYTH_LOCUS8738</name>
</gene>
<dbReference type="EMBL" id="CAJVPY010004569">
    <property type="protein sequence ID" value="CAG8623009.1"/>
    <property type="molecule type" value="Genomic_DNA"/>
</dbReference>
<feature type="coiled-coil region" evidence="6">
    <location>
        <begin position="93"/>
        <end position="120"/>
    </location>
</feature>
<keyword evidence="3" id="KW-0378">Hydrolase</keyword>